<protein>
    <submittedName>
        <fullName evidence="9">FAD/FMN-dependent dehydrogenase</fullName>
    </submittedName>
</protein>
<dbReference type="SUPFAM" id="SSF56176">
    <property type="entry name" value="FAD-binding/transporter-associated domain-like"/>
    <property type="match status" value="1"/>
</dbReference>
<dbReference type="Pfam" id="PF02913">
    <property type="entry name" value="FAD-oxidase_C"/>
    <property type="match status" value="1"/>
</dbReference>
<evidence type="ECO:0000259" key="8">
    <source>
        <dbReference type="PROSITE" id="PS51387"/>
    </source>
</evidence>
<dbReference type="InterPro" id="IPR016171">
    <property type="entry name" value="Vanillyl_alc_oxidase_C-sub2"/>
</dbReference>
<evidence type="ECO:0000256" key="6">
    <source>
        <dbReference type="PIRSR" id="PIRSR625650-3"/>
    </source>
</evidence>
<organism evidence="9 10">
    <name type="scientific">Pseudomonas alkylphenolica</name>
    <dbReference type="NCBI Taxonomy" id="237609"/>
    <lineage>
        <taxon>Bacteria</taxon>
        <taxon>Pseudomonadati</taxon>
        <taxon>Pseudomonadota</taxon>
        <taxon>Gammaproteobacteria</taxon>
        <taxon>Pseudomonadales</taxon>
        <taxon>Pseudomonadaceae</taxon>
        <taxon>Pseudomonas</taxon>
    </lineage>
</organism>
<dbReference type="InterPro" id="IPR016169">
    <property type="entry name" value="FAD-bd_PCMH_sub2"/>
</dbReference>
<dbReference type="GO" id="GO:0071949">
    <property type="term" value="F:FAD binding"/>
    <property type="evidence" value="ECO:0007669"/>
    <property type="project" value="InterPro"/>
</dbReference>
<feature type="site" description="Important for enzyme activity" evidence="7">
    <location>
        <position position="299"/>
    </location>
</feature>
<proteinExistence type="inferred from homology"/>
<evidence type="ECO:0000256" key="5">
    <source>
        <dbReference type="PIRSR" id="PIRSR625650-2"/>
    </source>
</evidence>
<dbReference type="KEGG" id="palk:PSAKL28_39990"/>
<evidence type="ECO:0000313" key="9">
    <source>
        <dbReference type="EMBL" id="AIL63146.1"/>
    </source>
</evidence>
<dbReference type="Gene3D" id="1.10.45.10">
    <property type="entry name" value="Vanillyl-alcohol Oxidase, Chain A, domain 4"/>
    <property type="match status" value="1"/>
</dbReference>
<comment type="cofactor">
    <cofactor evidence="6">
        <name>FAD</name>
        <dbReference type="ChEBI" id="CHEBI:57692"/>
    </cofactor>
</comment>
<dbReference type="Gene3D" id="3.30.43.10">
    <property type="entry name" value="Uridine Diphospho-n-acetylenolpyruvylglucosamine Reductase, domain 2"/>
    <property type="match status" value="1"/>
</dbReference>
<dbReference type="InterPro" id="IPR016164">
    <property type="entry name" value="FAD-linked_Oxase-like_C"/>
</dbReference>
<dbReference type="GO" id="GO:0008609">
    <property type="term" value="F:alkylglycerone-phosphate synthase activity"/>
    <property type="evidence" value="ECO:0007669"/>
    <property type="project" value="InterPro"/>
</dbReference>
<dbReference type="InterPro" id="IPR016167">
    <property type="entry name" value="FAD-bd_PCMH_sub1"/>
</dbReference>
<keyword evidence="2" id="KW-0285">Flavoprotein</keyword>
<dbReference type="PROSITE" id="PS51387">
    <property type="entry name" value="FAD_PCMH"/>
    <property type="match status" value="1"/>
</dbReference>
<evidence type="ECO:0000256" key="7">
    <source>
        <dbReference type="PIRSR" id="PIRSR625650-4"/>
    </source>
</evidence>
<comment type="similarity">
    <text evidence="1">Belongs to the FAD-binding oxidoreductase/transferase type 4 family.</text>
</comment>
<feature type="binding site" evidence="6">
    <location>
        <begin position="248"/>
        <end position="254"/>
    </location>
    <ligand>
        <name>FAD</name>
        <dbReference type="ChEBI" id="CHEBI:57692"/>
    </ligand>
</feature>
<dbReference type="eggNOG" id="COG0277">
    <property type="taxonomic scope" value="Bacteria"/>
</dbReference>
<dbReference type="SUPFAM" id="SSF55103">
    <property type="entry name" value="FAD-linked oxidases, C-terminal domain"/>
    <property type="match status" value="1"/>
</dbReference>
<dbReference type="PANTHER" id="PTHR46568">
    <property type="entry name" value="ALKYLDIHYDROXYACETONEPHOSPHATE SYNTHASE, PEROXISOMAL"/>
    <property type="match status" value="1"/>
</dbReference>
<accession>A0A077FIV5</accession>
<keyword evidence="3 6" id="KW-0274">FAD</keyword>
<dbReference type="InterPro" id="IPR006094">
    <property type="entry name" value="Oxid_FAD_bind_N"/>
</dbReference>
<feature type="binding site" evidence="6">
    <location>
        <begin position="116"/>
        <end position="122"/>
    </location>
    <ligand>
        <name>FAD</name>
        <dbReference type="ChEBI" id="CHEBI:57692"/>
    </ligand>
</feature>
<dbReference type="RefSeq" id="WP_038613779.1">
    <property type="nucleotide sequence ID" value="NZ_CP009048.1"/>
</dbReference>
<dbReference type="EMBL" id="CP009048">
    <property type="protein sequence ID" value="AIL63146.1"/>
    <property type="molecule type" value="Genomic_DNA"/>
</dbReference>
<dbReference type="Pfam" id="PF01565">
    <property type="entry name" value="FAD_binding_4"/>
    <property type="match status" value="1"/>
</dbReference>
<dbReference type="OrthoDB" id="9811557at2"/>
<dbReference type="InterPro" id="IPR016166">
    <property type="entry name" value="FAD-bd_PCMH"/>
</dbReference>
<gene>
    <name evidence="9" type="ORF">PSAKL28_39990</name>
</gene>
<reference evidence="9 10" key="1">
    <citation type="submission" date="2014-07" db="EMBL/GenBank/DDBJ databases">
        <authorList>
            <person name="Lee K."/>
            <person name="Lim J.Y."/>
            <person name="Hwang I."/>
        </authorList>
    </citation>
    <scope>NUCLEOTIDE SEQUENCE [LARGE SCALE GENOMIC DNA]</scope>
    <source>
        <strain evidence="9 10">KL28</strain>
    </source>
</reference>
<dbReference type="InterPro" id="IPR025650">
    <property type="entry name" value="Alkyl-DHAP_Synthase"/>
</dbReference>
<feature type="active site" description="Proton donor/acceptor" evidence="4">
    <location>
        <position position="448"/>
    </location>
</feature>
<dbReference type="GO" id="GO:0008610">
    <property type="term" value="P:lipid biosynthetic process"/>
    <property type="evidence" value="ECO:0007669"/>
    <property type="project" value="InterPro"/>
</dbReference>
<dbReference type="InterPro" id="IPR036318">
    <property type="entry name" value="FAD-bd_PCMH-like_sf"/>
</dbReference>
<evidence type="ECO:0000256" key="4">
    <source>
        <dbReference type="PIRSR" id="PIRSR625650-1"/>
    </source>
</evidence>
<sequence length="531" mass="57830">MRRWNGWGDATTVVELPAQGAGFLAARVGAGAALPDATLEAALARVPASRLAAHPLYSLEAHDRLLHARGQSLPDWLALREGSLGTYPDGVAFPQSVEHIRQLLALAHDKDLCLIPYGGGTSVAGHINPPSSTRPVLTVSLAHMNRLLDLDEQSLLATFGPGATGPQVESQLRARGYTLGHFPQSWELSTLGGWVASRSSGQQSLRYGRIEQLFAGGTLETFAGPLEIATFPASAAGPDLREVVLGSEGRFGIISEVKVRITPLPADERFYGVFLPDWNLALQAIRQLAQARVPLSMLRLSNALETETQLALAGHPQQIAWLEKYLVLRGARAGKCMLTFGVTGNRRQNALSLKQARQHLKAFGGVFTGTLLGNKWAQNRFRFPYLRENLWNAGYVVDTLETATDWSNVDNLLNRIESSLRDGLAAEGERVHVFTHLSHVYGEGSSIYTTYVFRPAATYPATLARWQALKHAASQTIVDNHGTVSHQHGVGKDHAPYLLREKGVRALDTLQALSRHFDPAGRLNPGTLLQE</sequence>
<evidence type="ECO:0000256" key="2">
    <source>
        <dbReference type="ARBA" id="ARBA00022630"/>
    </source>
</evidence>
<feature type="binding site" evidence="5">
    <location>
        <position position="387"/>
    </location>
    <ligand>
        <name>substrate</name>
    </ligand>
</feature>
<dbReference type="Gene3D" id="3.30.70.3450">
    <property type="match status" value="1"/>
</dbReference>
<dbReference type="HOGENOM" id="CLU_017779_2_0_6"/>
<dbReference type="Proteomes" id="UP000028931">
    <property type="component" value="Chromosome"/>
</dbReference>
<feature type="domain" description="FAD-binding PCMH-type" evidence="8">
    <location>
        <begin position="84"/>
        <end position="264"/>
    </location>
</feature>
<dbReference type="InterPro" id="IPR004113">
    <property type="entry name" value="FAD-bd_oxidored_4_C"/>
</dbReference>
<dbReference type="PANTHER" id="PTHR46568:SF1">
    <property type="entry name" value="ALKYLDIHYDROXYACETONEPHOSPHATE SYNTHASE, PEROXISOMAL"/>
    <property type="match status" value="1"/>
</dbReference>
<dbReference type="Gene3D" id="3.30.300.330">
    <property type="match status" value="1"/>
</dbReference>
<evidence type="ECO:0000313" key="10">
    <source>
        <dbReference type="Proteomes" id="UP000028931"/>
    </source>
</evidence>
<dbReference type="Gene3D" id="3.30.465.10">
    <property type="match status" value="1"/>
</dbReference>
<evidence type="ECO:0000256" key="3">
    <source>
        <dbReference type="ARBA" id="ARBA00022827"/>
    </source>
</evidence>
<evidence type="ECO:0000256" key="1">
    <source>
        <dbReference type="ARBA" id="ARBA00008000"/>
    </source>
</evidence>
<name>A0A077FIV5_9PSED</name>
<dbReference type="AlphaFoldDB" id="A0A077FIV5"/>